<dbReference type="Pfam" id="PF05834">
    <property type="entry name" value="Lycopene_cycl"/>
    <property type="match status" value="1"/>
</dbReference>
<feature type="transmembrane region" description="Helical" evidence="1">
    <location>
        <begin position="519"/>
        <end position="539"/>
    </location>
</feature>
<feature type="domain" description="Fatty acid desaturase" evidence="2">
    <location>
        <begin position="518"/>
        <end position="620"/>
    </location>
</feature>
<dbReference type="SUPFAM" id="SSF51905">
    <property type="entry name" value="FAD/NAD(P)-binding domain"/>
    <property type="match status" value="1"/>
</dbReference>
<keyword evidence="1" id="KW-0812">Transmembrane</keyword>
<organism evidence="3">
    <name type="scientific">uncultured bacterium HF186_25m_13D19</name>
    <dbReference type="NCBI Taxonomy" id="662888"/>
    <lineage>
        <taxon>Bacteria</taxon>
        <taxon>environmental samples</taxon>
    </lineage>
</organism>
<evidence type="ECO:0000259" key="2">
    <source>
        <dbReference type="Pfam" id="PF00487"/>
    </source>
</evidence>
<dbReference type="InterPro" id="IPR036188">
    <property type="entry name" value="FAD/NAD-bd_sf"/>
</dbReference>
<feature type="transmembrane region" description="Helical" evidence="1">
    <location>
        <begin position="546"/>
        <end position="568"/>
    </location>
</feature>
<evidence type="ECO:0000313" key="3">
    <source>
        <dbReference type="EMBL" id="ACU26479.1"/>
    </source>
</evidence>
<feature type="transmembrane region" description="Helical" evidence="1">
    <location>
        <begin position="394"/>
        <end position="414"/>
    </location>
</feature>
<feature type="transmembrane region" description="Helical" evidence="1">
    <location>
        <begin position="426"/>
        <end position="447"/>
    </location>
</feature>
<sequence length="629" mass="70748">MTERYDLLIAGAGCAGLSLAWHLLDAGLEGQRVAVVDRSFEAQADRLWCFWGPDDAPFSALADHAWQKARVAFDTEVRDEPLEDTRYHCVRSEHFKREVLRRIEESDTITLIEGDILAIGEDDNGAYVRTPERELRAAWVAQSVRYGADDEAQPLKYPVKQHFGGVEIVTEEPVFDPERFTMMDFSVPQRGGVAFVYVLPFAPNKALIEHTMFSTDPLPPEVHKEAALAYIAREYETEYAIEREEYGSLPMDDRYPAQRSSPHVFNIGIVGGQMKPSTGYAFERIQRHTRALAEGFVERGRLSQVPEAATRFRFYDLLLLRILHEEPERGASIFQRLFGIKGIAPILTFLDERTRLIDEMSLFLRLPWGPFIGGVPAVLGRLSEAKAPQAPTRSTPGLLTAAAVLSAWALAMFLGLRGEHPGAGHIIADGLWIALTTFLSTGVFITAHDAMHGLIAPGNAALNRAIGWFATWSYAGLNYAALERAHHEHHAKPASGDDPDFHRGDPGFVAWYISFMRQYLSWAQFAWLCLLLAVMIGVLEMSVARVALFWATPLILSTFQLFIVGTWLPHRPGAYLGDGPLRARSVDLPPWLSFLACYHFGYHFEHHARPDLPWWRLWRVRGYRGLNAS</sequence>
<dbReference type="GO" id="GO:0006629">
    <property type="term" value="P:lipid metabolic process"/>
    <property type="evidence" value="ECO:0007669"/>
    <property type="project" value="InterPro"/>
</dbReference>
<accession>C7FPH6</accession>
<dbReference type="EMBL" id="GQ412709">
    <property type="protein sequence ID" value="ACU26479.1"/>
    <property type="molecule type" value="Genomic_DNA"/>
</dbReference>
<protein>
    <submittedName>
        <fullName evidence="3">Fatty acid desaturase</fullName>
    </submittedName>
</protein>
<keyword evidence="1" id="KW-1133">Transmembrane helix</keyword>
<dbReference type="AlphaFoldDB" id="C7FPH6"/>
<proteinExistence type="predicted"/>
<dbReference type="InterPro" id="IPR005804">
    <property type="entry name" value="FA_desaturase_dom"/>
</dbReference>
<keyword evidence="1" id="KW-0472">Membrane</keyword>
<evidence type="ECO:0000256" key="1">
    <source>
        <dbReference type="SAM" id="Phobius"/>
    </source>
</evidence>
<reference evidence="3" key="1">
    <citation type="journal article" date="2009" name="Environ. Microbiol. Rep.">
        <title>Characterization of canthaxanthin biosynthesis genes from an uncultured marine bacterium.</title>
        <authorList>
            <person name="Maresca J.A."/>
            <person name="Braff J.C."/>
            <person name="Delong E.F."/>
        </authorList>
    </citation>
    <scope>NUCLEOTIDE SEQUENCE</scope>
</reference>
<dbReference type="Pfam" id="PF00487">
    <property type="entry name" value="FA_desaturase"/>
    <property type="match status" value="1"/>
</dbReference>
<dbReference type="Gene3D" id="3.50.50.60">
    <property type="entry name" value="FAD/NAD(P)-binding domain"/>
    <property type="match status" value="1"/>
</dbReference>
<name>C7FPH6_9BACT</name>